<dbReference type="Proteomes" id="UP000070405">
    <property type="component" value="Unassembled WGS sequence"/>
</dbReference>
<sequence length="126" mass="14336">MTFIDESIFRIEPIVKHGWFLKGSKPSCPVNWSRGKECVFGALNFENGGKLMSKQAKRINSKTFIEFAQLLMRDIGSFAMPPVRILIPERFQVLKGRGRFDNLISVLETLEGPQISAHQTPSKLVW</sequence>
<protein>
    <recommendedName>
        <fullName evidence="3">Tc1-like transposase DDE domain-containing protein</fullName>
    </recommendedName>
</protein>
<dbReference type="AlphaFoldDB" id="A0A133VBA4"/>
<dbReference type="EMBL" id="LHYA01000016">
    <property type="protein sequence ID" value="KXB03726.1"/>
    <property type="molecule type" value="Genomic_DNA"/>
</dbReference>
<reference evidence="1 2" key="1">
    <citation type="journal article" date="2016" name="Sci. Rep.">
        <title>Metabolic traits of an uncultured archaeal lineage -MSBL1- from brine pools of the Red Sea.</title>
        <authorList>
            <person name="Mwirichia R."/>
            <person name="Alam I."/>
            <person name="Rashid M."/>
            <person name="Vinu M."/>
            <person name="Ba-Alawi W."/>
            <person name="Anthony Kamau A."/>
            <person name="Kamanda Ngugi D."/>
            <person name="Goker M."/>
            <person name="Klenk H.P."/>
            <person name="Bajic V."/>
            <person name="Stingl U."/>
        </authorList>
    </citation>
    <scope>NUCLEOTIDE SEQUENCE [LARGE SCALE GENOMIC DNA]</scope>
    <source>
        <strain evidence="1">SCGC-AAA261G05</strain>
    </source>
</reference>
<evidence type="ECO:0008006" key="3">
    <source>
        <dbReference type="Google" id="ProtNLM"/>
    </source>
</evidence>
<name>A0A133VBA4_9EURY</name>
<accession>A0A133VBA4</accession>
<gene>
    <name evidence="1" type="ORF">AKJ47_01770</name>
</gene>
<keyword evidence="2" id="KW-1185">Reference proteome</keyword>
<comment type="caution">
    <text evidence="1">The sequence shown here is derived from an EMBL/GenBank/DDBJ whole genome shotgun (WGS) entry which is preliminary data.</text>
</comment>
<organism evidence="1 2">
    <name type="scientific">candidate division MSBL1 archaeon SCGC-AAA261G05</name>
    <dbReference type="NCBI Taxonomy" id="1698276"/>
    <lineage>
        <taxon>Archaea</taxon>
        <taxon>Methanobacteriati</taxon>
        <taxon>Methanobacteriota</taxon>
        <taxon>candidate division MSBL1</taxon>
    </lineage>
</organism>
<evidence type="ECO:0000313" key="1">
    <source>
        <dbReference type="EMBL" id="KXB03726.1"/>
    </source>
</evidence>
<proteinExistence type="predicted"/>
<evidence type="ECO:0000313" key="2">
    <source>
        <dbReference type="Proteomes" id="UP000070405"/>
    </source>
</evidence>